<dbReference type="Proteomes" id="UP001326199">
    <property type="component" value="Unassembled WGS sequence"/>
</dbReference>
<sequence length="60" mass="6724">MVPLSTAPKIRGGSAYLRLLLTQAKTFMNLYQRLMSSGWKNPIVNTEHATLLYTLLSELA</sequence>
<evidence type="ECO:0000313" key="1">
    <source>
        <dbReference type="EMBL" id="KAK4673110.1"/>
    </source>
</evidence>
<evidence type="ECO:0000313" key="2">
    <source>
        <dbReference type="Proteomes" id="UP001326199"/>
    </source>
</evidence>
<dbReference type="EMBL" id="JAFFHB010000001">
    <property type="protein sequence ID" value="KAK4673110.1"/>
    <property type="molecule type" value="Genomic_DNA"/>
</dbReference>
<organism evidence="1 2">
    <name type="scientific">Podospora pseudopauciseta</name>
    <dbReference type="NCBI Taxonomy" id="2093780"/>
    <lineage>
        <taxon>Eukaryota</taxon>
        <taxon>Fungi</taxon>
        <taxon>Dikarya</taxon>
        <taxon>Ascomycota</taxon>
        <taxon>Pezizomycotina</taxon>
        <taxon>Sordariomycetes</taxon>
        <taxon>Sordariomycetidae</taxon>
        <taxon>Sordariales</taxon>
        <taxon>Podosporaceae</taxon>
        <taxon>Podospora</taxon>
    </lineage>
</organism>
<reference evidence="1 2" key="1">
    <citation type="journal article" date="2023" name="bioRxiv">
        <title>High-quality genome assemblies of four members of thePodospora anserinaspecies complex.</title>
        <authorList>
            <person name="Ament-Velasquez S.L."/>
            <person name="Vogan A.A."/>
            <person name="Wallerman O."/>
            <person name="Hartmann F."/>
            <person name="Gautier V."/>
            <person name="Silar P."/>
            <person name="Giraud T."/>
            <person name="Johannesson H."/>
        </authorList>
    </citation>
    <scope>NUCLEOTIDE SEQUENCE [LARGE SCALE GENOMIC DNA]</scope>
    <source>
        <strain evidence="1 2">CBS 411.78</strain>
    </source>
</reference>
<protein>
    <submittedName>
        <fullName evidence="1">Uncharacterized protein</fullName>
    </submittedName>
</protein>
<name>A0ABR0HYT0_9PEZI</name>
<proteinExistence type="predicted"/>
<accession>A0ABR0HYT0</accession>
<gene>
    <name evidence="1" type="ORF">QC763_0010720</name>
</gene>
<keyword evidence="2" id="KW-1185">Reference proteome</keyword>
<dbReference type="GeneID" id="87925149"/>
<comment type="caution">
    <text evidence="1">The sequence shown here is derived from an EMBL/GenBank/DDBJ whole genome shotgun (WGS) entry which is preliminary data.</text>
</comment>
<dbReference type="RefSeq" id="XP_062770432.1">
    <property type="nucleotide sequence ID" value="XM_062905216.1"/>
</dbReference>